<feature type="non-terminal residue" evidence="1">
    <location>
        <position position="40"/>
    </location>
</feature>
<accession>X1F2Y1</accession>
<gene>
    <name evidence="1" type="ORF">S01H4_66781</name>
</gene>
<dbReference type="EMBL" id="BART01041554">
    <property type="protein sequence ID" value="GAH26930.1"/>
    <property type="molecule type" value="Genomic_DNA"/>
</dbReference>
<protein>
    <submittedName>
        <fullName evidence="1">Uncharacterized protein</fullName>
    </submittedName>
</protein>
<dbReference type="AlphaFoldDB" id="X1F2Y1"/>
<sequence length="40" mass="4820">MCVRRRKREEKKEQEEEEKEEQVLGSFILAFVPLPLPPYS</sequence>
<reference evidence="1" key="1">
    <citation type="journal article" date="2014" name="Front. Microbiol.">
        <title>High frequency of phylogenetically diverse reductive dehalogenase-homologous genes in deep subseafloor sedimentary metagenomes.</title>
        <authorList>
            <person name="Kawai M."/>
            <person name="Futagami T."/>
            <person name="Toyoda A."/>
            <person name="Takaki Y."/>
            <person name="Nishi S."/>
            <person name="Hori S."/>
            <person name="Arai W."/>
            <person name="Tsubouchi T."/>
            <person name="Morono Y."/>
            <person name="Uchiyama I."/>
            <person name="Ito T."/>
            <person name="Fujiyama A."/>
            <person name="Inagaki F."/>
            <person name="Takami H."/>
        </authorList>
    </citation>
    <scope>NUCLEOTIDE SEQUENCE</scope>
    <source>
        <strain evidence="1">Expedition CK06-06</strain>
    </source>
</reference>
<evidence type="ECO:0000313" key="1">
    <source>
        <dbReference type="EMBL" id="GAH26930.1"/>
    </source>
</evidence>
<organism evidence="1">
    <name type="scientific">marine sediment metagenome</name>
    <dbReference type="NCBI Taxonomy" id="412755"/>
    <lineage>
        <taxon>unclassified sequences</taxon>
        <taxon>metagenomes</taxon>
        <taxon>ecological metagenomes</taxon>
    </lineage>
</organism>
<proteinExistence type="predicted"/>
<comment type="caution">
    <text evidence="1">The sequence shown here is derived from an EMBL/GenBank/DDBJ whole genome shotgun (WGS) entry which is preliminary data.</text>
</comment>
<name>X1F2Y1_9ZZZZ</name>